<dbReference type="GO" id="GO:0019433">
    <property type="term" value="P:triglyceride catabolic process"/>
    <property type="evidence" value="ECO:0007669"/>
    <property type="project" value="TreeGrafter"/>
</dbReference>
<dbReference type="Proteomes" id="UP001276659">
    <property type="component" value="Unassembled WGS sequence"/>
</dbReference>
<reference evidence="4" key="1">
    <citation type="submission" date="2022-11" db="EMBL/GenBank/DDBJ databases">
        <title>Chromosomal genome sequence assembly and mating type (MAT) locus characterization of the leprose asexual lichenized fungus Lepraria neglecta (Nyl.) Erichsen.</title>
        <authorList>
            <person name="Allen J.L."/>
            <person name="Pfeffer B."/>
        </authorList>
    </citation>
    <scope>NUCLEOTIDE SEQUENCE</scope>
    <source>
        <strain evidence="4">Allen 5258</strain>
    </source>
</reference>
<comment type="caution">
    <text evidence="4">The sequence shown here is derived from an EMBL/GenBank/DDBJ whole genome shotgun (WGS) entry which is preliminary data.</text>
</comment>
<sequence>MAKTKKNILVTGCSTGGLGFALAKAFRDQGFHVLATVRNAHKAGALAAEKDVEVLTLDVTSAESIASCLAQVRSATGGKLDILVNNAGAAIFGPLVHASIEEGKAAYDVNVWGPLAVSQAFAPLLIDSKGVILNISSIAGAVPLAWQGLYNSSKAAMTFISETLKMELAPLGVRVVTAMVGAIGTQLYDNHEASLPPGSYYKPIEETIKKQSRGEMQEPFNEPVDVTARSLVKDTLSGRRGQIWRGGEAGRASILSWLMPTALRERILHAERGLYQLKYEK</sequence>
<dbReference type="GO" id="GO:0006654">
    <property type="term" value="P:phosphatidic acid biosynthetic process"/>
    <property type="evidence" value="ECO:0007669"/>
    <property type="project" value="TreeGrafter"/>
</dbReference>
<keyword evidence="2" id="KW-0560">Oxidoreductase</keyword>
<dbReference type="PANTHER" id="PTHR44169">
    <property type="entry name" value="NADPH-DEPENDENT 1-ACYLDIHYDROXYACETONE PHOSPHATE REDUCTASE"/>
    <property type="match status" value="1"/>
</dbReference>
<comment type="similarity">
    <text evidence="1 3">Belongs to the short-chain dehydrogenases/reductases (SDR) family.</text>
</comment>
<evidence type="ECO:0000313" key="4">
    <source>
        <dbReference type="EMBL" id="KAK3167995.1"/>
    </source>
</evidence>
<protein>
    <submittedName>
        <fullName evidence="4">Secondary metabolism biosynthetic enzyme</fullName>
    </submittedName>
</protein>
<evidence type="ECO:0000256" key="2">
    <source>
        <dbReference type="ARBA" id="ARBA00023002"/>
    </source>
</evidence>
<dbReference type="PRINTS" id="PR00081">
    <property type="entry name" value="GDHRDH"/>
</dbReference>
<dbReference type="Pfam" id="PF00106">
    <property type="entry name" value="adh_short"/>
    <property type="match status" value="1"/>
</dbReference>
<dbReference type="PANTHER" id="PTHR44169:SF6">
    <property type="entry name" value="NADPH-DEPENDENT 1-ACYLDIHYDROXYACETONE PHOSPHATE REDUCTASE"/>
    <property type="match status" value="1"/>
</dbReference>
<gene>
    <name evidence="4" type="ORF">OEA41_004441</name>
</gene>
<dbReference type="GO" id="GO:0005811">
    <property type="term" value="C:lipid droplet"/>
    <property type="evidence" value="ECO:0007669"/>
    <property type="project" value="TreeGrafter"/>
</dbReference>
<dbReference type="InterPro" id="IPR036291">
    <property type="entry name" value="NAD(P)-bd_dom_sf"/>
</dbReference>
<keyword evidence="5" id="KW-1185">Reference proteome</keyword>
<proteinExistence type="inferred from homology"/>
<dbReference type="SUPFAM" id="SSF51735">
    <property type="entry name" value="NAD(P)-binding Rossmann-fold domains"/>
    <property type="match status" value="1"/>
</dbReference>
<name>A0AAE0DG54_9LECA</name>
<dbReference type="Gene3D" id="3.40.50.720">
    <property type="entry name" value="NAD(P)-binding Rossmann-like Domain"/>
    <property type="match status" value="1"/>
</dbReference>
<dbReference type="GO" id="GO:0000140">
    <property type="term" value="F:acylglycerone-phosphate reductase (NADP+) activity"/>
    <property type="evidence" value="ECO:0007669"/>
    <property type="project" value="TreeGrafter"/>
</dbReference>
<dbReference type="EMBL" id="JASNWA010000010">
    <property type="protein sequence ID" value="KAK3167995.1"/>
    <property type="molecule type" value="Genomic_DNA"/>
</dbReference>
<evidence type="ECO:0000256" key="3">
    <source>
        <dbReference type="RuleBase" id="RU000363"/>
    </source>
</evidence>
<accession>A0AAE0DG54</accession>
<organism evidence="4 5">
    <name type="scientific">Lepraria neglecta</name>
    <dbReference type="NCBI Taxonomy" id="209136"/>
    <lineage>
        <taxon>Eukaryota</taxon>
        <taxon>Fungi</taxon>
        <taxon>Dikarya</taxon>
        <taxon>Ascomycota</taxon>
        <taxon>Pezizomycotina</taxon>
        <taxon>Lecanoromycetes</taxon>
        <taxon>OSLEUM clade</taxon>
        <taxon>Lecanoromycetidae</taxon>
        <taxon>Lecanorales</taxon>
        <taxon>Lecanorineae</taxon>
        <taxon>Stereocaulaceae</taxon>
        <taxon>Lepraria</taxon>
    </lineage>
</organism>
<evidence type="ECO:0000313" key="5">
    <source>
        <dbReference type="Proteomes" id="UP001276659"/>
    </source>
</evidence>
<dbReference type="InterPro" id="IPR002347">
    <property type="entry name" value="SDR_fam"/>
</dbReference>
<dbReference type="GO" id="GO:0005783">
    <property type="term" value="C:endoplasmic reticulum"/>
    <property type="evidence" value="ECO:0007669"/>
    <property type="project" value="TreeGrafter"/>
</dbReference>
<dbReference type="PRINTS" id="PR00080">
    <property type="entry name" value="SDRFAMILY"/>
</dbReference>
<evidence type="ECO:0000256" key="1">
    <source>
        <dbReference type="ARBA" id="ARBA00006484"/>
    </source>
</evidence>
<dbReference type="GO" id="GO:0004806">
    <property type="term" value="F:triacylglycerol lipase activity"/>
    <property type="evidence" value="ECO:0007669"/>
    <property type="project" value="TreeGrafter"/>
</dbReference>
<dbReference type="AlphaFoldDB" id="A0AAE0DG54"/>